<evidence type="ECO:0000313" key="14">
    <source>
        <dbReference type="Proteomes" id="UP000007382"/>
    </source>
</evidence>
<dbReference type="PANTHER" id="PTHR32119:SF2">
    <property type="entry name" value="OROTIDINE 5'-PHOSPHATE DECARBOXYLASE"/>
    <property type="match status" value="1"/>
</dbReference>
<proteinExistence type="inferred from homology"/>
<dbReference type="NCBIfam" id="TIGR01740">
    <property type="entry name" value="pyrF"/>
    <property type="match status" value="1"/>
</dbReference>
<evidence type="ECO:0000256" key="3">
    <source>
        <dbReference type="ARBA" id="ARBA00012321"/>
    </source>
</evidence>
<dbReference type="KEGG" id="lfc:LFE_2455"/>
<feature type="binding site" evidence="10">
    <location>
        <position position="234"/>
    </location>
    <ligand>
        <name>substrate</name>
    </ligand>
</feature>
<dbReference type="CDD" id="cd04725">
    <property type="entry name" value="OMP_decarboxylase_like"/>
    <property type="match status" value="1"/>
</dbReference>
<feature type="active site" description="For OMPdecase activity" evidence="9">
    <location>
        <position position="79"/>
    </location>
</feature>
<dbReference type="eggNOG" id="COG0284">
    <property type="taxonomic scope" value="Bacteria"/>
</dbReference>
<evidence type="ECO:0000256" key="11">
    <source>
        <dbReference type="RuleBase" id="RU000512"/>
    </source>
</evidence>
<feature type="binding site" evidence="10">
    <location>
        <position position="30"/>
    </location>
    <ligand>
        <name>substrate</name>
    </ligand>
</feature>
<evidence type="ECO:0000313" key="13">
    <source>
        <dbReference type="EMBL" id="BAM08126.1"/>
    </source>
</evidence>
<dbReference type="GO" id="GO:0004590">
    <property type="term" value="F:orotidine-5'-phosphate decarboxylase activity"/>
    <property type="evidence" value="ECO:0007669"/>
    <property type="project" value="UniProtKB-EC"/>
</dbReference>
<dbReference type="GO" id="GO:0005829">
    <property type="term" value="C:cytosol"/>
    <property type="evidence" value="ECO:0007669"/>
    <property type="project" value="TreeGrafter"/>
</dbReference>
<dbReference type="AlphaFoldDB" id="I0IS77"/>
<evidence type="ECO:0000256" key="9">
    <source>
        <dbReference type="PIRSR" id="PIRSR614732-1"/>
    </source>
</evidence>
<name>I0IS77_LEPFC</name>
<dbReference type="Proteomes" id="UP000007382">
    <property type="component" value="Chromosome"/>
</dbReference>
<organism evidence="13 14">
    <name type="scientific">Leptospirillum ferrooxidans (strain C2-3)</name>
    <dbReference type="NCBI Taxonomy" id="1162668"/>
    <lineage>
        <taxon>Bacteria</taxon>
        <taxon>Pseudomonadati</taxon>
        <taxon>Nitrospirota</taxon>
        <taxon>Nitrospiria</taxon>
        <taxon>Nitrospirales</taxon>
        <taxon>Nitrospiraceae</taxon>
        <taxon>Leptospirillum</taxon>
    </lineage>
</organism>
<feature type="active site" description="For OMPdecase activity" evidence="9">
    <location>
        <position position="84"/>
    </location>
</feature>
<feature type="binding site" evidence="10">
    <location>
        <position position="235"/>
    </location>
    <ligand>
        <name>substrate</name>
    </ligand>
</feature>
<keyword evidence="5 11" id="KW-0210">Decarboxylase</keyword>
<feature type="binding site" evidence="10">
    <location>
        <position position="52"/>
    </location>
    <ligand>
        <name>substrate</name>
    </ligand>
</feature>
<evidence type="ECO:0000256" key="1">
    <source>
        <dbReference type="ARBA" id="ARBA00002356"/>
    </source>
</evidence>
<feature type="binding site" evidence="10">
    <location>
        <position position="214"/>
    </location>
    <ligand>
        <name>substrate</name>
    </ligand>
</feature>
<feature type="binding site" evidence="10">
    <location>
        <position position="199"/>
    </location>
    <ligand>
        <name>substrate</name>
    </ligand>
</feature>
<dbReference type="EC" id="4.1.1.23" evidence="3 11"/>
<evidence type="ECO:0000256" key="4">
    <source>
        <dbReference type="ARBA" id="ARBA00021923"/>
    </source>
</evidence>
<comment type="catalytic activity">
    <reaction evidence="8 11">
        <text>orotidine 5'-phosphate + H(+) = UMP + CO2</text>
        <dbReference type="Rhea" id="RHEA:11596"/>
        <dbReference type="ChEBI" id="CHEBI:15378"/>
        <dbReference type="ChEBI" id="CHEBI:16526"/>
        <dbReference type="ChEBI" id="CHEBI:57538"/>
        <dbReference type="ChEBI" id="CHEBI:57865"/>
        <dbReference type="EC" id="4.1.1.23"/>
    </reaction>
</comment>
<reference evidence="13 14" key="1">
    <citation type="journal article" date="2012" name="J. Bacteriol.">
        <title>Complete Genome Sequence of Leptospirillum ferrooxidans Strain C2-3, Isolated from a Fresh Volcanic Ash Deposit on the Island of Miyake, Japan.</title>
        <authorList>
            <person name="Fujimura R."/>
            <person name="Sato Y."/>
            <person name="Nishizawa T."/>
            <person name="Oshima K."/>
            <person name="Kim S.-W."/>
            <person name="Hattori M."/>
            <person name="Kamijo T."/>
            <person name="Ohta H."/>
        </authorList>
    </citation>
    <scope>NUCLEOTIDE SEQUENCE [LARGE SCALE GENOMIC DNA]</scope>
    <source>
        <strain evidence="13 14">C2-3</strain>
    </source>
</reference>
<reference evidence="14" key="2">
    <citation type="submission" date="2012-03" db="EMBL/GenBank/DDBJ databases">
        <title>The complete genome sequence of the pioneer microbe on fresh volcanic deposit, Leptospirillum ferrooxidans strain C2-3.</title>
        <authorList>
            <person name="Fujimura R."/>
            <person name="Sato Y."/>
            <person name="Nishizawa T."/>
            <person name="Nanba K."/>
            <person name="Oshima K."/>
            <person name="Hattori M."/>
            <person name="Kamijo T."/>
            <person name="Ohta H."/>
        </authorList>
    </citation>
    <scope>NUCLEOTIDE SEQUENCE [LARGE SCALE GENOMIC DNA]</scope>
    <source>
        <strain evidence="14">C2-3</strain>
    </source>
</reference>
<comment type="pathway">
    <text evidence="2 11">Pyrimidine metabolism; UMP biosynthesis via de novo pathway; UMP from orotate: step 2/2.</text>
</comment>
<keyword evidence="7 11" id="KW-0456">Lyase</keyword>
<dbReference type="SMART" id="SM00934">
    <property type="entry name" value="OMPdecase"/>
    <property type="match status" value="1"/>
</dbReference>
<dbReference type="InterPro" id="IPR014732">
    <property type="entry name" value="OMPdecase"/>
</dbReference>
<keyword evidence="14" id="KW-1185">Reference proteome</keyword>
<dbReference type="HOGENOM" id="CLU_067069_1_0_0"/>
<protein>
    <recommendedName>
        <fullName evidence="4 11">Orotidine 5'-phosphate decarboxylase</fullName>
        <ecNumber evidence="3 11">4.1.1.23</ecNumber>
    </recommendedName>
</protein>
<dbReference type="GO" id="GO:0006207">
    <property type="term" value="P:'de novo' pyrimidine nucleobase biosynthetic process"/>
    <property type="evidence" value="ECO:0007669"/>
    <property type="project" value="InterPro"/>
</dbReference>
<dbReference type="STRING" id="1162668.LFE_2455"/>
<evidence type="ECO:0000256" key="2">
    <source>
        <dbReference type="ARBA" id="ARBA00004861"/>
    </source>
</evidence>
<dbReference type="PROSITE" id="PS00156">
    <property type="entry name" value="OMPDECASE"/>
    <property type="match status" value="1"/>
</dbReference>
<evidence type="ECO:0000259" key="12">
    <source>
        <dbReference type="SMART" id="SM00934"/>
    </source>
</evidence>
<feature type="active site" description="For OMPdecase activity" evidence="9">
    <location>
        <position position="81"/>
    </location>
</feature>
<comment type="similarity">
    <text evidence="11">Belongs to the OMP decarboxylase family.</text>
</comment>
<dbReference type="UniPathway" id="UPA00070">
    <property type="reaction ID" value="UER00120"/>
</dbReference>
<evidence type="ECO:0000256" key="6">
    <source>
        <dbReference type="ARBA" id="ARBA00022975"/>
    </source>
</evidence>
<dbReference type="SUPFAM" id="SSF51366">
    <property type="entry name" value="Ribulose-phoshate binding barrel"/>
    <property type="match status" value="1"/>
</dbReference>
<evidence type="ECO:0000256" key="10">
    <source>
        <dbReference type="PIRSR" id="PIRSR614732-2"/>
    </source>
</evidence>
<evidence type="ECO:0000256" key="7">
    <source>
        <dbReference type="ARBA" id="ARBA00023239"/>
    </source>
</evidence>
<dbReference type="Pfam" id="PF00215">
    <property type="entry name" value="OMPdecase"/>
    <property type="match status" value="1"/>
</dbReference>
<comment type="function">
    <text evidence="1">Catalyzes the decarboxylation of orotidine 5'-monophosphate (OMP) to uridine 5'-monophosphate (UMP).</text>
</comment>
<accession>I0IS77</accession>
<feature type="domain" description="Orotidine 5'-phosphate decarboxylase" evidence="12">
    <location>
        <begin position="24"/>
        <end position="250"/>
    </location>
</feature>
<dbReference type="EMBL" id="AP012342">
    <property type="protein sequence ID" value="BAM08126.1"/>
    <property type="molecule type" value="Genomic_DNA"/>
</dbReference>
<dbReference type="InterPro" id="IPR001754">
    <property type="entry name" value="OMPdeCOase_dom"/>
</dbReference>
<dbReference type="PANTHER" id="PTHR32119">
    <property type="entry name" value="OROTIDINE 5'-PHOSPHATE DECARBOXYLASE"/>
    <property type="match status" value="1"/>
</dbReference>
<dbReference type="GO" id="GO:0044205">
    <property type="term" value="P:'de novo' UMP biosynthetic process"/>
    <property type="evidence" value="ECO:0007669"/>
    <property type="project" value="UniProtKB-UniPathway"/>
</dbReference>
<keyword evidence="6 11" id="KW-0665">Pyrimidine biosynthesis</keyword>
<sequence>MSQYHPKFSSSPIVETLRSSLKNRICLALDEPDVVRARSLLLAIGDMVGMIKVGPVLFMRSGMRFLEEISDRGIPLFLDLKWHDIPNTVFGAISGLSLPTLRLLTVHAQGGEAMIRAAREASDSLPGVSPLVLAVTLLTHLDDRELGRLGVSDRGAGVLGLGSLALESGAHGLVMAPGDLSSARNRFGGAPYLVTPGIRWEEGSVSGGGRKDDQVLAGSPKEALLGGSDLLVIGRPFLKSQDPKRLLEDLLSSV</sequence>
<dbReference type="Gene3D" id="3.20.20.70">
    <property type="entry name" value="Aldolase class I"/>
    <property type="match status" value="1"/>
</dbReference>
<gene>
    <name evidence="13" type="ordered locus">LFE_2455</name>
</gene>
<feature type="binding site" evidence="10">
    <location>
        <position position="139"/>
    </location>
    <ligand>
        <name>substrate</name>
    </ligand>
</feature>
<dbReference type="InterPro" id="IPR013785">
    <property type="entry name" value="Aldolase_TIM"/>
</dbReference>
<evidence type="ECO:0000256" key="5">
    <source>
        <dbReference type="ARBA" id="ARBA00022793"/>
    </source>
</evidence>
<evidence type="ECO:0000256" key="8">
    <source>
        <dbReference type="ARBA" id="ARBA00049157"/>
    </source>
</evidence>
<dbReference type="InterPro" id="IPR018089">
    <property type="entry name" value="OMPdecase_AS"/>
</dbReference>
<dbReference type="PATRIC" id="fig|1162668.3.peg.2916"/>
<dbReference type="InterPro" id="IPR011060">
    <property type="entry name" value="RibuloseP-bd_barrel"/>
</dbReference>